<reference evidence="2" key="4">
    <citation type="submission" date="2025-09" db="UniProtKB">
        <authorList>
            <consortium name="Ensembl"/>
        </authorList>
    </citation>
    <scope>IDENTIFICATION</scope>
</reference>
<reference evidence="2" key="3">
    <citation type="submission" date="2025-08" db="UniProtKB">
        <authorList>
            <consortium name="Ensembl"/>
        </authorList>
    </citation>
    <scope>IDENTIFICATION</scope>
</reference>
<dbReference type="Proteomes" id="UP000265140">
    <property type="component" value="Chromosome 15"/>
</dbReference>
<proteinExistence type="predicted"/>
<dbReference type="AlphaFoldDB" id="A0A6Q2YLW0"/>
<reference evidence="2" key="2">
    <citation type="submission" date="2020-02" db="EMBL/GenBank/DDBJ databases">
        <title>Esox lucius (northern pike) genome, fEsoLuc1, primary haplotype.</title>
        <authorList>
            <person name="Myers G."/>
            <person name="Karagic N."/>
            <person name="Meyer A."/>
            <person name="Pippel M."/>
            <person name="Reichard M."/>
            <person name="Winkler S."/>
            <person name="Tracey A."/>
            <person name="Sims Y."/>
            <person name="Howe K."/>
            <person name="Rhie A."/>
            <person name="Formenti G."/>
            <person name="Durbin R."/>
            <person name="Fedrigo O."/>
            <person name="Jarvis E.D."/>
        </authorList>
    </citation>
    <scope>NUCLEOTIDE SEQUENCE [LARGE SCALE GENOMIC DNA]</scope>
</reference>
<protein>
    <submittedName>
        <fullName evidence="2">Uncharacterized protein</fullName>
    </submittedName>
</protein>
<evidence type="ECO:0000313" key="2">
    <source>
        <dbReference type="Ensembl" id="ENSELUP00000066989.1"/>
    </source>
</evidence>
<keyword evidence="1" id="KW-0472">Membrane</keyword>
<reference evidence="3" key="1">
    <citation type="journal article" date="2014" name="PLoS ONE">
        <title>The genome and linkage map of the northern pike (Esox lucius): conserved synteny revealed between the salmonid sister group and the Neoteleostei.</title>
        <authorList>
            <person name="Rondeau E.B."/>
            <person name="Minkley D.R."/>
            <person name="Leong J.S."/>
            <person name="Messmer A.M."/>
            <person name="Jantzen J.R."/>
            <person name="von Schalburg K.R."/>
            <person name="Lemon C."/>
            <person name="Bird N.H."/>
            <person name="Koop B.F."/>
        </authorList>
    </citation>
    <scope>NUCLEOTIDE SEQUENCE</scope>
</reference>
<dbReference type="InParanoid" id="A0A6Q2YLW0"/>
<feature type="transmembrane region" description="Helical" evidence="1">
    <location>
        <begin position="46"/>
        <end position="64"/>
    </location>
</feature>
<name>A0A6Q2YLW0_ESOLU</name>
<keyword evidence="1" id="KW-1133">Transmembrane helix</keyword>
<dbReference type="Bgee" id="ENSELUG00000030755">
    <property type="expression patterns" value="Expressed in spleen and 8 other cell types or tissues"/>
</dbReference>
<keyword evidence="1" id="KW-0812">Transmembrane</keyword>
<accession>A0A6Q2YLW0</accession>
<evidence type="ECO:0000256" key="1">
    <source>
        <dbReference type="SAM" id="Phobius"/>
    </source>
</evidence>
<keyword evidence="3" id="KW-1185">Reference proteome</keyword>
<organism evidence="2 3">
    <name type="scientific">Esox lucius</name>
    <name type="common">Northern pike</name>
    <dbReference type="NCBI Taxonomy" id="8010"/>
    <lineage>
        <taxon>Eukaryota</taxon>
        <taxon>Metazoa</taxon>
        <taxon>Chordata</taxon>
        <taxon>Craniata</taxon>
        <taxon>Vertebrata</taxon>
        <taxon>Euteleostomi</taxon>
        <taxon>Actinopterygii</taxon>
        <taxon>Neopterygii</taxon>
        <taxon>Teleostei</taxon>
        <taxon>Protacanthopterygii</taxon>
        <taxon>Esociformes</taxon>
        <taxon>Esocidae</taxon>
        <taxon>Esox</taxon>
    </lineage>
</organism>
<evidence type="ECO:0000313" key="3">
    <source>
        <dbReference type="Proteomes" id="UP000265140"/>
    </source>
</evidence>
<sequence length="92" mass="10959">MDKCAVNEHITLIPSSGHHQFEYYEFSLYKQNSVLLCYLKRQIRRFYSFFMFLLFTIINSIQIICANVPFIHVNEVTGECSQSEYPRRVPPF</sequence>
<dbReference type="Ensembl" id="ENSELUT00000071589.2">
    <property type="protein sequence ID" value="ENSELUP00000066989.1"/>
    <property type="gene ID" value="ENSELUG00000030755.2"/>
</dbReference>